<reference evidence="1 2" key="1">
    <citation type="submission" date="2017-04" db="EMBL/GenBank/DDBJ databases">
        <title>Draft genome sequence of Zooshikella ganghwensis VG4 isolated from Red Sea sediments.</title>
        <authorList>
            <person name="Rehman Z."/>
            <person name="Alam I."/>
            <person name="Kamau A."/>
            <person name="Bajic V."/>
            <person name="Leiknes T."/>
        </authorList>
    </citation>
    <scope>NUCLEOTIDE SEQUENCE [LARGE SCALE GENOMIC DNA]</scope>
    <source>
        <strain evidence="1 2">VG4</strain>
    </source>
</reference>
<dbReference type="SUPFAM" id="SSF52266">
    <property type="entry name" value="SGNH hydrolase"/>
    <property type="match status" value="1"/>
</dbReference>
<dbReference type="Proteomes" id="UP000257039">
    <property type="component" value="Unassembled WGS sequence"/>
</dbReference>
<dbReference type="InterPro" id="IPR036514">
    <property type="entry name" value="SGNH_hydro_sf"/>
</dbReference>
<dbReference type="Gene3D" id="3.40.50.1110">
    <property type="entry name" value="SGNH hydrolase"/>
    <property type="match status" value="1"/>
</dbReference>
<dbReference type="Pfam" id="PF00657">
    <property type="entry name" value="Lipase_GDSL"/>
    <property type="match status" value="1"/>
</dbReference>
<dbReference type="AlphaFoldDB" id="A0A4P9VLN0"/>
<name>A0A4P9VLN0_9GAMM</name>
<accession>A0A4P9VLN0</accession>
<protein>
    <recommendedName>
        <fullName evidence="3">SGNH hydrolase-type esterase domain-containing protein</fullName>
    </recommendedName>
</protein>
<evidence type="ECO:0000313" key="2">
    <source>
        <dbReference type="Proteomes" id="UP000257039"/>
    </source>
</evidence>
<dbReference type="EMBL" id="NDXW01000001">
    <property type="protein sequence ID" value="RDH44265.1"/>
    <property type="molecule type" value="Genomic_DNA"/>
</dbReference>
<comment type="caution">
    <text evidence="1">The sequence shown here is derived from an EMBL/GenBank/DDBJ whole genome shotgun (WGS) entry which is preliminary data.</text>
</comment>
<evidence type="ECO:0000313" key="1">
    <source>
        <dbReference type="EMBL" id="RDH44265.1"/>
    </source>
</evidence>
<proteinExistence type="predicted"/>
<dbReference type="InterPro" id="IPR001087">
    <property type="entry name" value="GDSL"/>
</dbReference>
<dbReference type="GO" id="GO:0016788">
    <property type="term" value="F:hydrolase activity, acting on ester bonds"/>
    <property type="evidence" value="ECO:0007669"/>
    <property type="project" value="InterPro"/>
</dbReference>
<sequence length="277" mass="31876">MQLLLETKKRVISVLLFFALFILVPTISKAENYQHLVVFGDSLSDNGIDDGNGFLRNSNGKVWPEYLAGLMAVKTLDVRAWSGATSGRGNYNTNASDWSGLLWQVKNYSPTTPLNKTLAIVQIGTNDLHDPDKKITPEQVSANVENALKQLSAKGIKNIIVWNLNTTVVSPGYTDKQYEWYEYYKDKKDTATEQYIKFNHLIKNTVNQLNSHQQSTNILLFDANVALTEIATKFENTTTPWRDTKYYPKENGWFWFDHWHYMTETHKYIADYLFQLI</sequence>
<gene>
    <name evidence="1" type="ORF">B9G39_12860</name>
</gene>
<dbReference type="RefSeq" id="WP_094787455.1">
    <property type="nucleotide sequence ID" value="NZ_NDXW01000001.1"/>
</dbReference>
<organism evidence="1 2">
    <name type="scientific">Zooshikella ganghwensis</name>
    <dbReference type="NCBI Taxonomy" id="202772"/>
    <lineage>
        <taxon>Bacteria</taxon>
        <taxon>Pseudomonadati</taxon>
        <taxon>Pseudomonadota</taxon>
        <taxon>Gammaproteobacteria</taxon>
        <taxon>Oceanospirillales</taxon>
        <taxon>Zooshikellaceae</taxon>
        <taxon>Zooshikella</taxon>
    </lineage>
</organism>
<evidence type="ECO:0008006" key="3">
    <source>
        <dbReference type="Google" id="ProtNLM"/>
    </source>
</evidence>
<keyword evidence="2" id="KW-1185">Reference proteome</keyword>